<feature type="compositionally biased region" description="Polar residues" evidence="1">
    <location>
        <begin position="1273"/>
        <end position="1282"/>
    </location>
</feature>
<evidence type="ECO:0000256" key="1">
    <source>
        <dbReference type="SAM" id="MobiDB-lite"/>
    </source>
</evidence>
<keyword evidence="7" id="KW-1185">Reference proteome</keyword>
<dbReference type="SUPFAM" id="SSF55658">
    <property type="entry name" value="L9 N-domain-like"/>
    <property type="match status" value="1"/>
</dbReference>
<evidence type="ECO:0000259" key="5">
    <source>
        <dbReference type="Pfam" id="PF26133"/>
    </source>
</evidence>
<protein>
    <submittedName>
        <fullName evidence="6">Uncharacterized protein</fullName>
    </submittedName>
</protein>
<feature type="domain" description="DUF8039" evidence="5">
    <location>
        <begin position="1043"/>
        <end position="1135"/>
    </location>
</feature>
<evidence type="ECO:0000259" key="4">
    <source>
        <dbReference type="Pfam" id="PF13960"/>
    </source>
</evidence>
<dbReference type="Gene3D" id="3.40.970.10">
    <property type="entry name" value="Ribonuclease H1, N-terminal domain"/>
    <property type="match status" value="1"/>
</dbReference>
<reference evidence="6" key="1">
    <citation type="submission" date="2023-07" db="EMBL/GenBank/DDBJ databases">
        <title>A chromosome-level genome assembly of Lolium multiflorum.</title>
        <authorList>
            <person name="Chen Y."/>
            <person name="Copetti D."/>
            <person name="Kolliker R."/>
            <person name="Studer B."/>
        </authorList>
    </citation>
    <scope>NUCLEOTIDE SEQUENCE</scope>
    <source>
        <strain evidence="6">02402/16</strain>
        <tissue evidence="6">Leaf</tissue>
    </source>
</reference>
<comment type="caution">
    <text evidence="6">The sequence shown here is derived from an EMBL/GenBank/DDBJ whole genome shotgun (WGS) entry which is preliminary data.</text>
</comment>
<accession>A0AAD8TXZ6</accession>
<feature type="transmembrane region" description="Helical" evidence="2">
    <location>
        <begin position="1641"/>
        <end position="1661"/>
    </location>
</feature>
<dbReference type="Pfam" id="PF01693">
    <property type="entry name" value="Cauli_VI"/>
    <property type="match status" value="1"/>
</dbReference>
<dbReference type="InterPro" id="IPR037056">
    <property type="entry name" value="RNase_H1_N_sf"/>
</dbReference>
<feature type="compositionally biased region" description="Low complexity" evidence="1">
    <location>
        <begin position="497"/>
        <end position="510"/>
    </location>
</feature>
<feature type="region of interest" description="Disordered" evidence="1">
    <location>
        <begin position="1271"/>
        <end position="1297"/>
    </location>
</feature>
<feature type="compositionally biased region" description="Basic residues" evidence="1">
    <location>
        <begin position="589"/>
        <end position="598"/>
    </location>
</feature>
<evidence type="ECO:0000313" key="7">
    <source>
        <dbReference type="Proteomes" id="UP001231189"/>
    </source>
</evidence>
<evidence type="ECO:0000256" key="2">
    <source>
        <dbReference type="SAM" id="Phobius"/>
    </source>
</evidence>
<feature type="compositionally biased region" description="Acidic residues" evidence="1">
    <location>
        <begin position="548"/>
        <end position="564"/>
    </location>
</feature>
<feature type="domain" description="DUF4218" evidence="4">
    <location>
        <begin position="130"/>
        <end position="230"/>
    </location>
</feature>
<dbReference type="PANTHER" id="PTHR48258">
    <property type="entry name" value="DUF4218 DOMAIN-CONTAINING PROTEIN-RELATED"/>
    <property type="match status" value="1"/>
</dbReference>
<name>A0AAD8TXZ6_LOLMU</name>
<dbReference type="InterPro" id="IPR025452">
    <property type="entry name" value="DUF4218"/>
</dbReference>
<feature type="compositionally biased region" description="Basic residues" evidence="1">
    <location>
        <begin position="1283"/>
        <end position="1292"/>
    </location>
</feature>
<feature type="region of interest" description="Disordered" evidence="1">
    <location>
        <begin position="464"/>
        <end position="606"/>
    </location>
</feature>
<dbReference type="Proteomes" id="UP001231189">
    <property type="component" value="Unassembled WGS sequence"/>
</dbReference>
<dbReference type="EMBL" id="JAUUTY010000001">
    <property type="protein sequence ID" value="KAK1694108.1"/>
    <property type="molecule type" value="Genomic_DNA"/>
</dbReference>
<dbReference type="InterPro" id="IPR058352">
    <property type="entry name" value="DUF8039"/>
</dbReference>
<dbReference type="Pfam" id="PF13960">
    <property type="entry name" value="DUF4218"/>
    <property type="match status" value="1"/>
</dbReference>
<dbReference type="InterPro" id="IPR038765">
    <property type="entry name" value="Papain-like_cys_pep_sf"/>
</dbReference>
<sequence>MGPAAALVVPRKELHFAQVDQETEEEETNGRKRKRVAKQRETPRPSCFTLNPDELKQFFKCLLEVKFPLGYAGLIRRWLDPTKKIFSGMKSHDCHVMMTQILPVAIRGIMEPHVRATLTDLCNVFDVITRKSITVKKLGRLQEEIVTILCEMEMYFPPAFFDIMVHLLVHIVDDIEDLGPAFLHNMMALERMNGFIKGYVRNRAHPDGSIVQGFLTEECISFCKNYLNEDDPRPVGLPANKHLGRFEGVGHNAGRRELDADQDDRRTDFNRAHLVALQHMNEVEPWVDQHINMIKSRADKPMTEEEVFRAHNSSFASWFKDQIDANPPPMASDVDKMILALSYGPAPNLMTYQKYDINGYTFSTEERDKKSDYQNSGVTMESYTGEEKKRYYGRIEEIWELDYVGEKLPMFRVRWATDVTKEDAYVTTMRLPPKSKTKNPTAQNEPWVLAKHVEQCFFITDPSRPSRVVLPSQQLTPASPARRPGANRRRNRRRNKLPASPTSSSPLTPAEAQDPNEDVDGSSQRKLDEHYRLMVSDQLEDLPRGSDDESSEEGDDEMDNDGEDERAAADETTDSGVAGGSSDTTTEAKRKRKQRRPNRVGTTREIITAVDAKTGLPTEPKHLAKGYGLQLGAILRDVVDVNETKLRTKKKQHLQAQLLARLHARYEFPVEYRNEDPKDNIVNRRALSKFSKNLSGYKTMLRGMLGDNETWEEIQRHFPRMTLEQYNKFLENEELEYTKQQSTWGKELAEKNIGHHNLGCRGFEGKQPVWDKEDQAYINAGLEPPFAKYKDPLFRAYLRSRYHRELGGKRVTKPDVVVGVELVADAKVMALEKAVLTEQAAAESAGSSSQTSTGKVPWDTPFIRGLNTVKARPLLDKPHRVPGAGGGRKLADYGLDVPASTRESRQAQKDREHEALLKKVADLETTMEQRVSAEVQQRVTAEVASKVDDALANRVNEIIPDLVLSMKNYFDAGGKGPMPVISLGASNSDNRPPTRHAQCTPNLVTPPAGNVGAREDSPDLGGPSTSPSVTCTPGLGPSTRAELDDLTANATPCTLLLNVDNKLKAVASGSVILPTQRIFHCVRMDDSVSRVRVNRSLPGCQDLHPPYQPPETETPLTLGDLKNHILLWPKALIRLNTAASGSEASYGMVTPQDATAAPSQAKVPAPTTALTAGKGRASPPPAYDHFEPDSQPDSQHESQHDKALDIDQAPIDTFIAELDADAVSPYKPPAGHILKKKLFLSQETPEQEDTTAFTAPPRVGLTPRTLLGATTEGMKQNATPSCSKKKGRKRKKSGDVAKSKIVVNDKLPTPWRKLHHIGQPMLPAHVVDKLTPDMRNVHDTILMKEKLLLKERNPSYPIVIAKVPTGFGFVNTYPADLMFIRYEDIFRLLHMQQLDRNLVRLVSLSMAHDIAMENTAHIAIMDPFYMTPATTQNEQAFLAKYIKDFLVLNKDKKCFVIPYFRELKYCTLLLFHPYHSHVTYLDSGLDKEKDFTDVKSTLDKALNGFIAEIGVDKLRHEKKVKGCYVCNHITKFPCLKQSADDNGMEAWFAILQMRAVVRSQNDLLLPSGLQGNFVNMSDTTDENMTYYVVYHGRVPGVYEDWEDCRRQVHRFSGNSYKGYTTLEEAETRYANFRAGQRREMWRTPFIVMMLAATASLVYYVIVV</sequence>
<organism evidence="6 7">
    <name type="scientific">Lolium multiflorum</name>
    <name type="common">Italian ryegrass</name>
    <name type="synonym">Lolium perenne subsp. multiflorum</name>
    <dbReference type="NCBI Taxonomy" id="4521"/>
    <lineage>
        <taxon>Eukaryota</taxon>
        <taxon>Viridiplantae</taxon>
        <taxon>Streptophyta</taxon>
        <taxon>Embryophyta</taxon>
        <taxon>Tracheophyta</taxon>
        <taxon>Spermatophyta</taxon>
        <taxon>Magnoliopsida</taxon>
        <taxon>Liliopsida</taxon>
        <taxon>Poales</taxon>
        <taxon>Poaceae</taxon>
        <taxon>BOP clade</taxon>
        <taxon>Pooideae</taxon>
        <taxon>Poodae</taxon>
        <taxon>Poeae</taxon>
        <taxon>Poeae Chloroplast Group 2 (Poeae type)</taxon>
        <taxon>Loliodinae</taxon>
        <taxon>Loliinae</taxon>
        <taxon>Lolium</taxon>
    </lineage>
</organism>
<dbReference type="InterPro" id="IPR011320">
    <property type="entry name" value="RNase_H1_N"/>
</dbReference>
<feature type="region of interest" description="Disordered" evidence="1">
    <location>
        <begin position="18"/>
        <end position="43"/>
    </location>
</feature>
<keyword evidence="2" id="KW-0472">Membrane</keyword>
<dbReference type="PANTHER" id="PTHR48258:SF9">
    <property type="entry name" value="OS01G0348150 PROTEIN"/>
    <property type="match status" value="1"/>
</dbReference>
<feature type="compositionally biased region" description="Basic and acidic residues" evidence="1">
    <location>
        <begin position="523"/>
        <end position="532"/>
    </location>
</feature>
<feature type="domain" description="Ribonuclease H1 N-terminal" evidence="3">
    <location>
        <begin position="1586"/>
        <end position="1626"/>
    </location>
</feature>
<feature type="compositionally biased region" description="Polar residues" evidence="1">
    <location>
        <begin position="987"/>
        <end position="1003"/>
    </location>
</feature>
<dbReference type="InterPro" id="IPR009027">
    <property type="entry name" value="Ribosomal_bL9/RNase_H1_N"/>
</dbReference>
<gene>
    <name evidence="6" type="ORF">QYE76_010805</name>
</gene>
<keyword evidence="2" id="KW-1133">Transmembrane helix</keyword>
<dbReference type="SUPFAM" id="SSF54001">
    <property type="entry name" value="Cysteine proteinases"/>
    <property type="match status" value="1"/>
</dbReference>
<keyword evidence="2" id="KW-0812">Transmembrane</keyword>
<feature type="compositionally biased region" description="Basic and acidic residues" evidence="1">
    <location>
        <begin position="1184"/>
        <end position="1201"/>
    </location>
</feature>
<evidence type="ECO:0000259" key="3">
    <source>
        <dbReference type="Pfam" id="PF01693"/>
    </source>
</evidence>
<evidence type="ECO:0000313" key="6">
    <source>
        <dbReference type="EMBL" id="KAK1694108.1"/>
    </source>
</evidence>
<feature type="compositionally biased region" description="Basic residues" evidence="1">
    <location>
        <begin position="485"/>
        <end position="496"/>
    </location>
</feature>
<dbReference type="Pfam" id="PF26133">
    <property type="entry name" value="DUF8039"/>
    <property type="match status" value="1"/>
</dbReference>
<feature type="region of interest" description="Disordered" evidence="1">
    <location>
        <begin position="1156"/>
        <end position="1201"/>
    </location>
</feature>
<proteinExistence type="predicted"/>
<feature type="region of interest" description="Disordered" evidence="1">
    <location>
        <begin position="987"/>
        <end position="1033"/>
    </location>
</feature>